<evidence type="ECO:0000313" key="3">
    <source>
        <dbReference type="EMBL" id="MBB3994838.1"/>
    </source>
</evidence>
<gene>
    <name evidence="3" type="ORF">GGR95_002487</name>
</gene>
<comment type="caution">
    <text evidence="3">The sequence shown here is derived from an EMBL/GenBank/DDBJ whole genome shotgun (WGS) entry which is preliminary data.</text>
</comment>
<dbReference type="Proteomes" id="UP000530268">
    <property type="component" value="Unassembled WGS sequence"/>
</dbReference>
<feature type="domain" description="FAD-binding FR-type" evidence="2">
    <location>
        <begin position="12"/>
        <end position="138"/>
    </location>
</feature>
<dbReference type="InterPro" id="IPR013113">
    <property type="entry name" value="SIP_FAD-bd"/>
</dbReference>
<dbReference type="GO" id="GO:0016491">
    <property type="term" value="F:oxidoreductase activity"/>
    <property type="evidence" value="ECO:0007669"/>
    <property type="project" value="InterPro"/>
</dbReference>
<dbReference type="InterPro" id="IPR017938">
    <property type="entry name" value="Riboflavin_synthase-like_b-brl"/>
</dbReference>
<dbReference type="Pfam" id="PF04954">
    <property type="entry name" value="SIP"/>
    <property type="match status" value="1"/>
</dbReference>
<dbReference type="Gene3D" id="2.40.30.10">
    <property type="entry name" value="Translation factors"/>
    <property type="match status" value="1"/>
</dbReference>
<keyword evidence="4" id="KW-1185">Reference proteome</keyword>
<dbReference type="Gene3D" id="3.40.50.80">
    <property type="entry name" value="Nucleotide-binding domain of ferredoxin-NADP reductase (FNR) module"/>
    <property type="match status" value="1"/>
</dbReference>
<evidence type="ECO:0000313" key="4">
    <source>
        <dbReference type="Proteomes" id="UP000530268"/>
    </source>
</evidence>
<reference evidence="3 4" key="1">
    <citation type="submission" date="2020-08" db="EMBL/GenBank/DDBJ databases">
        <title>Genomic Encyclopedia of Type Strains, Phase IV (KMG-IV): sequencing the most valuable type-strain genomes for metagenomic binning, comparative biology and taxonomic classification.</title>
        <authorList>
            <person name="Goeker M."/>
        </authorList>
    </citation>
    <scope>NUCLEOTIDE SEQUENCE [LARGE SCALE GENOMIC DNA]</scope>
    <source>
        <strain evidence="3 4">DSM 102234</strain>
    </source>
</reference>
<evidence type="ECO:0000256" key="1">
    <source>
        <dbReference type="ARBA" id="ARBA00035644"/>
    </source>
</evidence>
<sequence length="268" mass="29397">MSITPKDKKSKPAPRILTVKSAYHLTPNMIRVTFHGPEIASIPEGCEGANCKLFLPEANQTRADFEHQFDAGPRPTVRTYTVRHIRHDTHEMDIDFVDHGESGPASAWAINAKPGDFCGFAGPGQLKIAAFEADWYLLVADLSALPVVAATLEAMPKDATGVAFFEVTNAADRQEIDAPAGIVQHWLVHPDPHTASSQLTDVIQQMEWPSGQVQTCIAGESGVIKSLRQFLHVTKGIDRSQTYLSGYWKLGMIEDEHQQMKRAEAAAA</sequence>
<dbReference type="RefSeq" id="WP_184566212.1">
    <property type="nucleotide sequence ID" value="NZ_JACIEI010000008.1"/>
</dbReference>
<dbReference type="InterPro" id="IPR007037">
    <property type="entry name" value="SIP_rossman_dom"/>
</dbReference>
<dbReference type="PROSITE" id="PS51384">
    <property type="entry name" value="FAD_FR"/>
    <property type="match status" value="1"/>
</dbReference>
<dbReference type="CDD" id="cd06193">
    <property type="entry name" value="siderophore_interacting"/>
    <property type="match status" value="1"/>
</dbReference>
<proteinExistence type="inferred from homology"/>
<dbReference type="InterPro" id="IPR017927">
    <property type="entry name" value="FAD-bd_FR_type"/>
</dbReference>
<evidence type="ECO:0000259" key="2">
    <source>
        <dbReference type="PROSITE" id="PS51384"/>
    </source>
</evidence>
<dbReference type="SUPFAM" id="SSF63380">
    <property type="entry name" value="Riboflavin synthase domain-like"/>
    <property type="match status" value="1"/>
</dbReference>
<dbReference type="PANTHER" id="PTHR30157">
    <property type="entry name" value="FERRIC REDUCTASE, NADPH-DEPENDENT"/>
    <property type="match status" value="1"/>
</dbReference>
<dbReference type="PANTHER" id="PTHR30157:SF0">
    <property type="entry name" value="NADPH-DEPENDENT FERRIC-CHELATE REDUCTASE"/>
    <property type="match status" value="1"/>
</dbReference>
<dbReference type="AlphaFoldDB" id="A0A7W6E4Y6"/>
<dbReference type="InterPro" id="IPR039261">
    <property type="entry name" value="FNR_nucleotide-bd"/>
</dbReference>
<name>A0A7W6E4Y6_9RHOB</name>
<protein>
    <submittedName>
        <fullName evidence="3">NADPH-dependent ferric siderophore reductase</fullName>
    </submittedName>
</protein>
<dbReference type="EMBL" id="JACIEI010000008">
    <property type="protein sequence ID" value="MBB3994838.1"/>
    <property type="molecule type" value="Genomic_DNA"/>
</dbReference>
<dbReference type="Pfam" id="PF08021">
    <property type="entry name" value="FAD_binding_9"/>
    <property type="match status" value="1"/>
</dbReference>
<accession>A0A7W6E4Y6</accession>
<comment type="similarity">
    <text evidence="1">Belongs to the SIP oxidoreductase family.</text>
</comment>
<dbReference type="InterPro" id="IPR039374">
    <property type="entry name" value="SIP_fam"/>
</dbReference>
<organism evidence="3 4">
    <name type="scientific">Sulfitobacter undariae</name>
    <dbReference type="NCBI Taxonomy" id="1563671"/>
    <lineage>
        <taxon>Bacteria</taxon>
        <taxon>Pseudomonadati</taxon>
        <taxon>Pseudomonadota</taxon>
        <taxon>Alphaproteobacteria</taxon>
        <taxon>Rhodobacterales</taxon>
        <taxon>Roseobacteraceae</taxon>
        <taxon>Sulfitobacter</taxon>
    </lineage>
</organism>